<accession>A0A193LKX6</accession>
<dbReference type="EMBL" id="CP016268">
    <property type="protein sequence ID" value="ANO53101.1"/>
    <property type="molecule type" value="Genomic_DNA"/>
</dbReference>
<dbReference type="STRING" id="1548547.BA177_08300"/>
<comment type="similarity">
    <text evidence="1">Belongs to the UPF0047 family.</text>
</comment>
<dbReference type="PANTHER" id="PTHR30615:SF8">
    <property type="entry name" value="UPF0047 PROTEIN C4A8.02C"/>
    <property type="match status" value="1"/>
</dbReference>
<sequence>MFYQETLTISTPGRGCYDLGGQVHSCVQRSGIVRGICHLFIRHTSASLMLCENADPDVQSDLEAWMARAVPDGDSLFQHTAEGPDDMPAHVRSVLTHSDLNVPVQNGVCALGQWQGIYLWEHRHAPHERQVMLTIYGEAA</sequence>
<dbReference type="SUPFAM" id="SSF111038">
    <property type="entry name" value="YjbQ-like"/>
    <property type="match status" value="1"/>
</dbReference>
<dbReference type="NCBIfam" id="TIGR00149">
    <property type="entry name" value="TIGR00149_YjbQ"/>
    <property type="match status" value="1"/>
</dbReference>
<dbReference type="PANTHER" id="PTHR30615">
    <property type="entry name" value="UNCHARACTERIZED PROTEIN YJBQ-RELATED"/>
    <property type="match status" value="1"/>
</dbReference>
<gene>
    <name evidence="2" type="ORF">BA177_08300</name>
</gene>
<dbReference type="AlphaFoldDB" id="A0A193LKX6"/>
<dbReference type="KEGG" id="woc:BA177_08300"/>
<dbReference type="Gene3D" id="2.60.120.460">
    <property type="entry name" value="YjbQ-like"/>
    <property type="match status" value="1"/>
</dbReference>
<reference evidence="2 3" key="1">
    <citation type="submission" date="2016-06" db="EMBL/GenBank/DDBJ databases">
        <title>Complete genome sequence of a deep-branching marine Gamma Proteobacterium Woeseia oceani type strain XK5.</title>
        <authorList>
            <person name="Mu D."/>
            <person name="Du Z."/>
        </authorList>
    </citation>
    <scope>NUCLEOTIDE SEQUENCE [LARGE SCALE GENOMIC DNA]</scope>
    <source>
        <strain evidence="2 3">XK5</strain>
    </source>
</reference>
<proteinExistence type="inferred from homology"/>
<dbReference type="PIRSF" id="PIRSF004681">
    <property type="entry name" value="UCP004681"/>
    <property type="match status" value="1"/>
</dbReference>
<organism evidence="2 3">
    <name type="scientific">Woeseia oceani</name>
    <dbReference type="NCBI Taxonomy" id="1548547"/>
    <lineage>
        <taxon>Bacteria</taxon>
        <taxon>Pseudomonadati</taxon>
        <taxon>Pseudomonadota</taxon>
        <taxon>Gammaproteobacteria</taxon>
        <taxon>Woeseiales</taxon>
        <taxon>Woeseiaceae</taxon>
        <taxon>Woeseia</taxon>
    </lineage>
</organism>
<dbReference type="InterPro" id="IPR001602">
    <property type="entry name" value="UPF0047_YjbQ-like"/>
</dbReference>
<dbReference type="RefSeq" id="WP_068619108.1">
    <property type="nucleotide sequence ID" value="NZ_CP016268.1"/>
</dbReference>
<evidence type="ECO:0000256" key="1">
    <source>
        <dbReference type="ARBA" id="ARBA00005534"/>
    </source>
</evidence>
<evidence type="ECO:0000313" key="2">
    <source>
        <dbReference type="EMBL" id="ANO53101.1"/>
    </source>
</evidence>
<keyword evidence="3" id="KW-1185">Reference proteome</keyword>
<name>A0A193LKX6_9GAMM</name>
<evidence type="ECO:0000313" key="3">
    <source>
        <dbReference type="Proteomes" id="UP000092695"/>
    </source>
</evidence>
<dbReference type="InterPro" id="IPR035917">
    <property type="entry name" value="YjbQ-like_sf"/>
</dbReference>
<dbReference type="Pfam" id="PF01894">
    <property type="entry name" value="YjbQ"/>
    <property type="match status" value="1"/>
</dbReference>
<protein>
    <submittedName>
        <fullName evidence="2">Secondary thiamine-phosphate synthase</fullName>
    </submittedName>
</protein>
<dbReference type="Proteomes" id="UP000092695">
    <property type="component" value="Chromosome"/>
</dbReference>
<dbReference type="OrthoDB" id="9801725at2"/>